<gene>
    <name evidence="1" type="ORF">LCGC14_1808580</name>
</gene>
<proteinExistence type="predicted"/>
<accession>A0A0F9JM43</accession>
<name>A0A0F9JM43_9ZZZZ</name>
<protein>
    <submittedName>
        <fullName evidence="1">Uncharacterized protein</fullName>
    </submittedName>
</protein>
<evidence type="ECO:0000313" key="1">
    <source>
        <dbReference type="EMBL" id="KKM00028.1"/>
    </source>
</evidence>
<comment type="caution">
    <text evidence="1">The sequence shown here is derived from an EMBL/GenBank/DDBJ whole genome shotgun (WGS) entry which is preliminary data.</text>
</comment>
<dbReference type="AlphaFoldDB" id="A0A0F9JM43"/>
<sequence length="97" mass="10064">MSAITSLRGAVEDATDEVEARIVGVLRATEGAALAFISAIFVTVEVSVRQVVQVVFGLANTVVAEGFTVIDAVVTAALGEVEDEITEAELTLGKEVD</sequence>
<organism evidence="1">
    <name type="scientific">marine sediment metagenome</name>
    <dbReference type="NCBI Taxonomy" id="412755"/>
    <lineage>
        <taxon>unclassified sequences</taxon>
        <taxon>metagenomes</taxon>
        <taxon>ecological metagenomes</taxon>
    </lineage>
</organism>
<reference evidence="1" key="1">
    <citation type="journal article" date="2015" name="Nature">
        <title>Complex archaea that bridge the gap between prokaryotes and eukaryotes.</title>
        <authorList>
            <person name="Spang A."/>
            <person name="Saw J.H."/>
            <person name="Jorgensen S.L."/>
            <person name="Zaremba-Niedzwiedzka K."/>
            <person name="Martijn J."/>
            <person name="Lind A.E."/>
            <person name="van Eijk R."/>
            <person name="Schleper C."/>
            <person name="Guy L."/>
            <person name="Ettema T.J."/>
        </authorList>
    </citation>
    <scope>NUCLEOTIDE SEQUENCE</scope>
</reference>
<dbReference type="EMBL" id="LAZR01017530">
    <property type="protein sequence ID" value="KKM00028.1"/>
    <property type="molecule type" value="Genomic_DNA"/>
</dbReference>